<proteinExistence type="predicted"/>
<gene>
    <name evidence="1" type="ORF">GX523_04055</name>
</gene>
<sequence>MRKMYLLIGSVALGVGLVIGIVGYALATTPTDGNSRLTFWNKENGLYTSELGEGTPQTGMDVLYPHSPEEEALDPTEVESEEETIPSTASNNVSEDLAQEILADYKLNVATLFEAWKSPDMVAFRAQLEEAYTGELFEKHARQAEPFIVQGVGMEVSSIFFDEVKVDTATMTSATLTAAYNYVAQDYDIGNQMAIGESTKHQVKVRVNMVKKDTSWFITGETVLES</sequence>
<dbReference type="AlphaFoldDB" id="A0A7C7D8A8"/>
<dbReference type="EMBL" id="DUTF01000092">
    <property type="protein sequence ID" value="HHY25919.1"/>
    <property type="molecule type" value="Genomic_DNA"/>
</dbReference>
<comment type="caution">
    <text evidence="1">The sequence shown here is derived from an EMBL/GenBank/DDBJ whole genome shotgun (WGS) entry which is preliminary data.</text>
</comment>
<accession>A0A7C7D8A8</accession>
<reference evidence="1 2" key="1">
    <citation type="journal article" date="2020" name="Biotechnol. Biofuels">
        <title>New insights from the biogas microbiome by comprehensive genome-resolved metagenomics of nearly 1600 species originating from multiple anaerobic digesters.</title>
        <authorList>
            <person name="Campanaro S."/>
            <person name="Treu L."/>
            <person name="Rodriguez-R L.M."/>
            <person name="Kovalovszki A."/>
            <person name="Ziels R.M."/>
            <person name="Maus I."/>
            <person name="Zhu X."/>
            <person name="Kougias P.G."/>
            <person name="Basile A."/>
            <person name="Luo G."/>
            <person name="Schluter A."/>
            <person name="Konstantinidis K.T."/>
            <person name="Angelidaki I."/>
        </authorList>
    </citation>
    <scope>NUCLEOTIDE SEQUENCE [LARGE SCALE GENOMIC DNA]</scope>
    <source>
        <strain evidence="1">AS05jafATM_4</strain>
    </source>
</reference>
<organism evidence="1 2">
    <name type="scientific">Desulfitobacterium dehalogenans</name>
    <dbReference type="NCBI Taxonomy" id="36854"/>
    <lineage>
        <taxon>Bacteria</taxon>
        <taxon>Bacillati</taxon>
        <taxon>Bacillota</taxon>
        <taxon>Clostridia</taxon>
        <taxon>Eubacteriales</taxon>
        <taxon>Desulfitobacteriaceae</taxon>
        <taxon>Desulfitobacterium</taxon>
    </lineage>
</organism>
<name>A0A7C7D8A8_9FIRM</name>
<evidence type="ECO:0000313" key="2">
    <source>
        <dbReference type="Proteomes" id="UP000553059"/>
    </source>
</evidence>
<evidence type="ECO:0000313" key="1">
    <source>
        <dbReference type="EMBL" id="HHY25919.1"/>
    </source>
</evidence>
<protein>
    <submittedName>
        <fullName evidence="1">Uncharacterized protein</fullName>
    </submittedName>
</protein>
<dbReference type="Proteomes" id="UP000553059">
    <property type="component" value="Unassembled WGS sequence"/>
</dbReference>